<sequence length="217" mass="25028">MMSCSPLLCYCISFSAPSASPKKKKRSLFAQTRFSESTPSVADLPFSIIVGDWSNSRGYFLNLIFLKFQMSNYDGIGSHSQSQSNSSPNVQTVNIDGLQNHVTCDLLENVDYHFDDNIDKELEREDEEEDTLGWFKEHEAISRIREAIRYIRNSPARYKKFQECVEFEKLKTKKLLSLYGPTRWNFTYLMLETAISLKIAFDASEDVDHGYQIDLSR</sequence>
<reference evidence="1" key="1">
    <citation type="submission" date="2020-06" db="EMBL/GenBank/DDBJ databases">
        <authorList>
            <person name="Li T."/>
            <person name="Hu X."/>
            <person name="Zhang T."/>
            <person name="Song X."/>
            <person name="Zhang H."/>
            <person name="Dai N."/>
            <person name="Sheng W."/>
            <person name="Hou X."/>
            <person name="Wei L."/>
        </authorList>
    </citation>
    <scope>NUCLEOTIDE SEQUENCE</scope>
    <source>
        <strain evidence="1">K16</strain>
        <tissue evidence="1">Leaf</tissue>
    </source>
</reference>
<comment type="caution">
    <text evidence="1">The sequence shown here is derived from an EMBL/GenBank/DDBJ whole genome shotgun (WGS) entry which is preliminary data.</text>
</comment>
<organism evidence="1 2">
    <name type="scientific">Sesamum angolense</name>
    <dbReference type="NCBI Taxonomy" id="2727404"/>
    <lineage>
        <taxon>Eukaryota</taxon>
        <taxon>Viridiplantae</taxon>
        <taxon>Streptophyta</taxon>
        <taxon>Embryophyta</taxon>
        <taxon>Tracheophyta</taxon>
        <taxon>Spermatophyta</taxon>
        <taxon>Magnoliopsida</taxon>
        <taxon>eudicotyledons</taxon>
        <taxon>Gunneridae</taxon>
        <taxon>Pentapetalae</taxon>
        <taxon>asterids</taxon>
        <taxon>lamiids</taxon>
        <taxon>Lamiales</taxon>
        <taxon>Pedaliaceae</taxon>
        <taxon>Sesamum</taxon>
    </lineage>
</organism>
<dbReference type="InterPro" id="IPR012337">
    <property type="entry name" value="RNaseH-like_sf"/>
</dbReference>
<keyword evidence="2" id="KW-1185">Reference proteome</keyword>
<evidence type="ECO:0000313" key="1">
    <source>
        <dbReference type="EMBL" id="KAK4410241.1"/>
    </source>
</evidence>
<dbReference type="PANTHER" id="PTHR46481">
    <property type="entry name" value="ZINC FINGER BED DOMAIN-CONTAINING PROTEIN 4"/>
    <property type="match status" value="1"/>
</dbReference>
<dbReference type="AlphaFoldDB" id="A0AAE2C5Y7"/>
<dbReference type="Proteomes" id="UP001289374">
    <property type="component" value="Unassembled WGS sequence"/>
</dbReference>
<evidence type="ECO:0000313" key="2">
    <source>
        <dbReference type="Proteomes" id="UP001289374"/>
    </source>
</evidence>
<dbReference type="PANTHER" id="PTHR46481:SF8">
    <property type="entry name" value="ZINC FINGER BED DOMAIN-CONTAINING PROTEIN RICESLEEPER 1-LIKE"/>
    <property type="match status" value="1"/>
</dbReference>
<name>A0AAE2C5Y7_9LAMI</name>
<dbReference type="EMBL" id="JACGWL010000001">
    <property type="protein sequence ID" value="KAK4410241.1"/>
    <property type="molecule type" value="Genomic_DNA"/>
</dbReference>
<dbReference type="SUPFAM" id="SSF53098">
    <property type="entry name" value="Ribonuclease H-like"/>
    <property type="match status" value="1"/>
</dbReference>
<gene>
    <name evidence="1" type="ORF">Sango_0097100</name>
</gene>
<dbReference type="InterPro" id="IPR052035">
    <property type="entry name" value="ZnF_BED_domain_contain"/>
</dbReference>
<accession>A0AAE2C5Y7</accession>
<reference evidence="1" key="2">
    <citation type="journal article" date="2024" name="Plant">
        <title>Genomic evolution and insights into agronomic trait innovations of Sesamum species.</title>
        <authorList>
            <person name="Miao H."/>
            <person name="Wang L."/>
            <person name="Qu L."/>
            <person name="Liu H."/>
            <person name="Sun Y."/>
            <person name="Le M."/>
            <person name="Wang Q."/>
            <person name="Wei S."/>
            <person name="Zheng Y."/>
            <person name="Lin W."/>
            <person name="Duan Y."/>
            <person name="Cao H."/>
            <person name="Xiong S."/>
            <person name="Wang X."/>
            <person name="Wei L."/>
            <person name="Li C."/>
            <person name="Ma Q."/>
            <person name="Ju M."/>
            <person name="Zhao R."/>
            <person name="Li G."/>
            <person name="Mu C."/>
            <person name="Tian Q."/>
            <person name="Mei H."/>
            <person name="Zhang T."/>
            <person name="Gao T."/>
            <person name="Zhang H."/>
        </authorList>
    </citation>
    <scope>NUCLEOTIDE SEQUENCE</scope>
    <source>
        <strain evidence="1">K16</strain>
    </source>
</reference>
<protein>
    <submittedName>
        <fullName evidence="1">Uncharacterized protein</fullName>
    </submittedName>
</protein>
<proteinExistence type="predicted"/>